<name>A0AAD6UFT7_9AGAR</name>
<evidence type="ECO:0000256" key="1">
    <source>
        <dbReference type="ARBA" id="ARBA00010098"/>
    </source>
</evidence>
<evidence type="ECO:0000313" key="4">
    <source>
        <dbReference type="Proteomes" id="UP001222325"/>
    </source>
</evidence>
<feature type="compositionally biased region" description="Low complexity" evidence="2">
    <location>
        <begin position="40"/>
        <end position="53"/>
    </location>
</feature>
<reference evidence="3" key="1">
    <citation type="submission" date="2023-03" db="EMBL/GenBank/DDBJ databases">
        <title>Massive genome expansion in bonnet fungi (Mycena s.s.) driven by repeated elements and novel gene families across ecological guilds.</title>
        <authorList>
            <consortium name="Lawrence Berkeley National Laboratory"/>
            <person name="Harder C.B."/>
            <person name="Miyauchi S."/>
            <person name="Viragh M."/>
            <person name="Kuo A."/>
            <person name="Thoen E."/>
            <person name="Andreopoulos B."/>
            <person name="Lu D."/>
            <person name="Skrede I."/>
            <person name="Drula E."/>
            <person name="Henrissat B."/>
            <person name="Morin E."/>
            <person name="Kohler A."/>
            <person name="Barry K."/>
            <person name="LaButti K."/>
            <person name="Morin E."/>
            <person name="Salamov A."/>
            <person name="Lipzen A."/>
            <person name="Mereny Z."/>
            <person name="Hegedus B."/>
            <person name="Baldrian P."/>
            <person name="Stursova M."/>
            <person name="Weitz H."/>
            <person name="Taylor A."/>
            <person name="Grigoriev I.V."/>
            <person name="Nagy L.G."/>
            <person name="Martin F."/>
            <person name="Kauserud H."/>
        </authorList>
    </citation>
    <scope>NUCLEOTIDE SEQUENCE</scope>
    <source>
        <strain evidence="3">CBHHK173m</strain>
    </source>
</reference>
<dbReference type="EMBL" id="JARJCN010000008">
    <property type="protein sequence ID" value="KAJ7098804.1"/>
    <property type="molecule type" value="Genomic_DNA"/>
</dbReference>
<evidence type="ECO:0000256" key="2">
    <source>
        <dbReference type="SAM" id="MobiDB-lite"/>
    </source>
</evidence>
<dbReference type="GO" id="GO:0001181">
    <property type="term" value="F:RNA polymerase I general transcription initiation factor activity"/>
    <property type="evidence" value="ECO:0007669"/>
    <property type="project" value="InterPro"/>
</dbReference>
<feature type="compositionally biased region" description="Pro residues" evidence="2">
    <location>
        <begin position="386"/>
        <end position="398"/>
    </location>
</feature>
<keyword evidence="4" id="KW-1185">Reference proteome</keyword>
<dbReference type="AlphaFoldDB" id="A0AAD6UFT7"/>
<feature type="region of interest" description="Disordered" evidence="2">
    <location>
        <begin position="372"/>
        <end position="424"/>
    </location>
</feature>
<keyword evidence="3" id="KW-0396">Initiation factor</keyword>
<protein>
    <submittedName>
        <fullName evidence="3">RNA polymerase I-specific transcription initiation factor RRN3</fullName>
    </submittedName>
</protein>
<dbReference type="PANTHER" id="PTHR12790:SF0">
    <property type="entry name" value="RNA POLYMERASE I-SPECIFIC TRANSCRIPTION INITIATION FACTOR RRN3-RELATED"/>
    <property type="match status" value="1"/>
</dbReference>
<dbReference type="GO" id="GO:0003743">
    <property type="term" value="F:translation initiation factor activity"/>
    <property type="evidence" value="ECO:0007669"/>
    <property type="project" value="UniProtKB-KW"/>
</dbReference>
<dbReference type="InterPro" id="IPR007991">
    <property type="entry name" value="RNA_pol_I_trans_ini_fac_RRN3"/>
</dbReference>
<dbReference type="GO" id="GO:0006361">
    <property type="term" value="P:transcription initiation at RNA polymerase I promoter"/>
    <property type="evidence" value="ECO:0007669"/>
    <property type="project" value="InterPro"/>
</dbReference>
<gene>
    <name evidence="3" type="ORF">B0H15DRAFT_901416</name>
</gene>
<proteinExistence type="inferred from homology"/>
<keyword evidence="3" id="KW-0648">Protein biosynthesis</keyword>
<feature type="region of interest" description="Disordered" evidence="2">
    <location>
        <begin position="311"/>
        <end position="341"/>
    </location>
</feature>
<dbReference type="Pfam" id="PF05327">
    <property type="entry name" value="RRN3"/>
    <property type="match status" value="1"/>
</dbReference>
<evidence type="ECO:0000313" key="3">
    <source>
        <dbReference type="EMBL" id="KAJ7098804.1"/>
    </source>
</evidence>
<feature type="region of interest" description="Disordered" evidence="2">
    <location>
        <begin position="1"/>
        <end position="55"/>
    </location>
</feature>
<sequence length="766" mass="84598">MDPHSTLSQFRQRREPKAGPMAHKYMDAQQSKPALESFTKRPSASRKSSPSPSTLIKRPIATNARVKQDEKYRKDMHLAFVNNALLQKANGTSDPFDELVNQFSTKTAPQPAQLRLWLSALSHVVSRLERSHATLVQAVVSMPWTTMDGATVKAYTVFIGMLLSARPEYLSLVLGKLTHGFTYQSGLQALDANTPESSSSPLTRRVIYDRLHYLLRHLLSLIPTLSSTLQPLLVRNFPHKRQSQASQSTYIRNLLRISTYCPELGDKILSTIVDRAIQIDVEIQVELEELEDENDVDQDVFELDPFDTILGQEADSDSDDDEDDEGNMSDLSSDAGEADTPSAISHVQEMVKKLDAILTLIFEHFQRAREAIPSSGADSPRTTLPPELPALPPLPPLTPSISPSSSPLELPAATLPDDPTQSRPLRLPTSLSAQFNTLLSIFDRLILPTFKSRYTQFLVFFYTSLSPDFADIFLGLLVDRALFQNATPAVTRAAAAAYIGSFVSRAAFVDREGARRVVGVLCDFLRAHLDGVEDALRIGARIDSGAGSAAQSGVFYAVAQAVFLIFCFRWRDLLEDEADLDELVGKPGKKWMPELGVVQRIITSVLNPLKLCSPNVVAQFAHIAQSTDFIYCYTILEANKRSDYGSNNAEGRVKSSISYQSTSIYPALLDSSITAELNTFFPFDPYKLSKSSVFIQRIYREWSSVSIDDDEEEEEDDDPDVDVPAASYPGMNYLNIPSSQGPVDDGGLGMSLGAMSISPVRPVLMG</sequence>
<feature type="compositionally biased region" description="Low complexity" evidence="2">
    <location>
        <begin position="399"/>
        <end position="416"/>
    </location>
</feature>
<organism evidence="3 4">
    <name type="scientific">Mycena belliarum</name>
    <dbReference type="NCBI Taxonomy" id="1033014"/>
    <lineage>
        <taxon>Eukaryota</taxon>
        <taxon>Fungi</taxon>
        <taxon>Dikarya</taxon>
        <taxon>Basidiomycota</taxon>
        <taxon>Agaricomycotina</taxon>
        <taxon>Agaricomycetes</taxon>
        <taxon>Agaricomycetidae</taxon>
        <taxon>Agaricales</taxon>
        <taxon>Marasmiineae</taxon>
        <taxon>Mycenaceae</taxon>
        <taxon>Mycena</taxon>
    </lineage>
</organism>
<dbReference type="GO" id="GO:0001042">
    <property type="term" value="F:RNA polymerase I core binding"/>
    <property type="evidence" value="ECO:0007669"/>
    <property type="project" value="TreeGrafter"/>
</dbReference>
<feature type="compositionally biased region" description="Polar residues" evidence="2">
    <location>
        <begin position="1"/>
        <end position="10"/>
    </location>
</feature>
<comment type="similarity">
    <text evidence="1">Belongs to the RRN3 family.</text>
</comment>
<accession>A0AAD6UFT7</accession>
<dbReference type="Proteomes" id="UP001222325">
    <property type="component" value="Unassembled WGS sequence"/>
</dbReference>
<feature type="compositionally biased region" description="Acidic residues" evidence="2">
    <location>
        <begin position="314"/>
        <end position="327"/>
    </location>
</feature>
<dbReference type="PANTHER" id="PTHR12790">
    <property type="entry name" value="TRANSCRIPTION INITIATION FACTOR IA RRN3"/>
    <property type="match status" value="1"/>
</dbReference>
<dbReference type="GO" id="GO:0005634">
    <property type="term" value="C:nucleus"/>
    <property type="evidence" value="ECO:0007669"/>
    <property type="project" value="TreeGrafter"/>
</dbReference>
<comment type="caution">
    <text evidence="3">The sequence shown here is derived from an EMBL/GenBank/DDBJ whole genome shotgun (WGS) entry which is preliminary data.</text>
</comment>